<dbReference type="Proteomes" id="UP000572268">
    <property type="component" value="Unassembled WGS sequence"/>
</dbReference>
<dbReference type="EMBL" id="JABANN010001773">
    <property type="protein sequence ID" value="KAF4648844.1"/>
    <property type="molecule type" value="Genomic_DNA"/>
</dbReference>
<name>A0A7J6KPI5_PEROL</name>
<comment type="caution">
    <text evidence="1">The sequence shown here is derived from an EMBL/GenBank/DDBJ whole genome shotgun (WGS) entry which is preliminary data.</text>
</comment>
<protein>
    <submittedName>
        <fullName evidence="1">Uncharacterized protein</fullName>
    </submittedName>
</protein>
<gene>
    <name evidence="1" type="ORF">FOL46_002411</name>
</gene>
<feature type="non-terminal residue" evidence="1">
    <location>
        <position position="368"/>
    </location>
</feature>
<evidence type="ECO:0000313" key="1">
    <source>
        <dbReference type="EMBL" id="KAF4648844.1"/>
    </source>
</evidence>
<dbReference type="InterPro" id="IPR001969">
    <property type="entry name" value="Aspartic_peptidase_AS"/>
</dbReference>
<dbReference type="GO" id="GO:0006508">
    <property type="term" value="P:proteolysis"/>
    <property type="evidence" value="ECO:0007669"/>
    <property type="project" value="InterPro"/>
</dbReference>
<reference evidence="1 2" key="1">
    <citation type="submission" date="2020-04" db="EMBL/GenBank/DDBJ databases">
        <title>Perkinsus olseni comparative genomics.</title>
        <authorList>
            <person name="Bogema D.R."/>
        </authorList>
    </citation>
    <scope>NUCLEOTIDE SEQUENCE [LARGE SCALE GENOMIC DNA]</scope>
    <source>
        <strain evidence="1">ATCC PRA-31</strain>
    </source>
</reference>
<dbReference type="AlphaFoldDB" id="A0A7J6KPI5"/>
<sequence length="368" mass="40352">LPFDAPSDQHSILGILSDGKRYGLLAFDSKADAEKTISEYFSNKDSYSLVKPYDPDFKSKNDYGRRSHLRLSQSSSSETYGESDDLKVRGVLDTGATSSYILMAVWSASAQVSRAQSQFGMFALVSISKRVITVSVDLIKAWSLVCVGLDSVTLSGRLVYEATPTSSQPQDPTSLATLYLVDDADPKLMVPLPRAGAPTDPPTRLCSQDKNIAHDVLQALASKGWRDLPLSNGYRCRIRRLCPAEHLDSPHQTHVGELFLPASTPSTRPTLRNFATPLFKRLSPDLKVAYNSMVQDYVVKKWWVPAPSVTSTPSPAPAANVFLINGSKRPRLVCDLRACNASLPRASSRNPDLWKVLSIIRLTGPSII</sequence>
<accession>A0A7J6KPI5</accession>
<feature type="non-terminal residue" evidence="1">
    <location>
        <position position="1"/>
    </location>
</feature>
<organism evidence="1 2">
    <name type="scientific">Perkinsus olseni</name>
    <name type="common">Perkinsus atlanticus</name>
    <dbReference type="NCBI Taxonomy" id="32597"/>
    <lineage>
        <taxon>Eukaryota</taxon>
        <taxon>Sar</taxon>
        <taxon>Alveolata</taxon>
        <taxon>Perkinsozoa</taxon>
        <taxon>Perkinsea</taxon>
        <taxon>Perkinsida</taxon>
        <taxon>Perkinsidae</taxon>
        <taxon>Perkinsus</taxon>
    </lineage>
</organism>
<proteinExistence type="predicted"/>
<evidence type="ECO:0000313" key="2">
    <source>
        <dbReference type="Proteomes" id="UP000572268"/>
    </source>
</evidence>
<dbReference type="GO" id="GO:0004190">
    <property type="term" value="F:aspartic-type endopeptidase activity"/>
    <property type="evidence" value="ECO:0007669"/>
    <property type="project" value="InterPro"/>
</dbReference>
<dbReference type="PROSITE" id="PS00141">
    <property type="entry name" value="ASP_PROTEASE"/>
    <property type="match status" value="1"/>
</dbReference>